<dbReference type="SUPFAM" id="SSF111352">
    <property type="entry name" value="Ammonium transporter"/>
    <property type="match status" value="1"/>
</dbReference>
<dbReference type="PANTHER" id="PTHR43029">
    <property type="entry name" value="AMMONIUM TRANSPORTER MEP2"/>
    <property type="match status" value="1"/>
</dbReference>
<dbReference type="Proteomes" id="UP001396334">
    <property type="component" value="Unassembled WGS sequence"/>
</dbReference>
<organism evidence="1 2">
    <name type="scientific">Hibiscus sabdariffa</name>
    <name type="common">roselle</name>
    <dbReference type="NCBI Taxonomy" id="183260"/>
    <lineage>
        <taxon>Eukaryota</taxon>
        <taxon>Viridiplantae</taxon>
        <taxon>Streptophyta</taxon>
        <taxon>Embryophyta</taxon>
        <taxon>Tracheophyta</taxon>
        <taxon>Spermatophyta</taxon>
        <taxon>Magnoliopsida</taxon>
        <taxon>eudicotyledons</taxon>
        <taxon>Gunneridae</taxon>
        <taxon>Pentapetalae</taxon>
        <taxon>rosids</taxon>
        <taxon>malvids</taxon>
        <taxon>Malvales</taxon>
        <taxon>Malvaceae</taxon>
        <taxon>Malvoideae</taxon>
        <taxon>Hibiscus</taxon>
    </lineage>
</organism>
<reference evidence="1 2" key="1">
    <citation type="journal article" date="2024" name="G3 (Bethesda)">
        <title>Genome assembly of Hibiscus sabdariffa L. provides insights into metabolisms of medicinal natural products.</title>
        <authorList>
            <person name="Kim T."/>
        </authorList>
    </citation>
    <scope>NUCLEOTIDE SEQUENCE [LARGE SCALE GENOMIC DNA]</scope>
    <source>
        <strain evidence="1">TK-2024</strain>
        <tissue evidence="1">Old leaves</tissue>
    </source>
</reference>
<dbReference type="Gene3D" id="1.10.3430.10">
    <property type="entry name" value="Ammonium transporter AmtB like domains"/>
    <property type="match status" value="1"/>
</dbReference>
<dbReference type="InterPro" id="IPR001905">
    <property type="entry name" value="Ammonium_transpt"/>
</dbReference>
<name>A0ABR2A0K2_9ROSI</name>
<dbReference type="PANTHER" id="PTHR43029:SF11">
    <property type="entry name" value="AMMONIUM TRANSPORTER"/>
    <property type="match status" value="1"/>
</dbReference>
<keyword evidence="2" id="KW-1185">Reference proteome</keyword>
<dbReference type="Pfam" id="PF00909">
    <property type="entry name" value="Ammonium_transp"/>
    <property type="match status" value="1"/>
</dbReference>
<dbReference type="EMBL" id="JBBPBN010000439">
    <property type="protein sequence ID" value="KAK8486522.1"/>
    <property type="molecule type" value="Genomic_DNA"/>
</dbReference>
<evidence type="ECO:0000313" key="1">
    <source>
        <dbReference type="EMBL" id="KAK8486522.1"/>
    </source>
</evidence>
<dbReference type="InterPro" id="IPR024041">
    <property type="entry name" value="NH4_transpt_AmtB-like_dom"/>
</dbReference>
<proteinExistence type="predicted"/>
<dbReference type="InterPro" id="IPR029020">
    <property type="entry name" value="Ammonium/urea_transptr"/>
</dbReference>
<accession>A0ABR2A0K2</accession>
<sequence length="93" mass="9964">MLMLAGNGLLWLGRTSFNGGDPSKSFVIGATQSMISGLVCITPAEGVVQGWAAILMGMMFGSIPWYTVMVLHEEGVVSEAKSMTRFRCSTRTS</sequence>
<protein>
    <submittedName>
        <fullName evidence="1">Uncharacterized protein</fullName>
    </submittedName>
</protein>
<gene>
    <name evidence="1" type="ORF">V6N11_061171</name>
</gene>
<evidence type="ECO:0000313" key="2">
    <source>
        <dbReference type="Proteomes" id="UP001396334"/>
    </source>
</evidence>
<comment type="caution">
    <text evidence="1">The sequence shown here is derived from an EMBL/GenBank/DDBJ whole genome shotgun (WGS) entry which is preliminary data.</text>
</comment>